<evidence type="ECO:0000256" key="1">
    <source>
        <dbReference type="SAM" id="MobiDB-lite"/>
    </source>
</evidence>
<proteinExistence type="predicted"/>
<reference evidence="3" key="1">
    <citation type="submission" date="2016-11" db="UniProtKB">
        <authorList>
            <consortium name="WormBaseParasite"/>
        </authorList>
    </citation>
    <scope>IDENTIFICATION</scope>
</reference>
<name>A0A1I7ZMH3_9BILA</name>
<dbReference type="AlphaFoldDB" id="A0A1I7ZMH3"/>
<protein>
    <submittedName>
        <fullName evidence="3">Uncharacterized protein</fullName>
    </submittedName>
</protein>
<keyword evidence="2" id="KW-1185">Reference proteome</keyword>
<dbReference type="Proteomes" id="UP000095287">
    <property type="component" value="Unplaced"/>
</dbReference>
<evidence type="ECO:0000313" key="2">
    <source>
        <dbReference type="Proteomes" id="UP000095287"/>
    </source>
</evidence>
<accession>A0A1I7ZMH3</accession>
<evidence type="ECO:0000313" key="3">
    <source>
        <dbReference type="WBParaSite" id="L893_g27904.t1"/>
    </source>
</evidence>
<organism evidence="2 3">
    <name type="scientific">Steinernema glaseri</name>
    <dbReference type="NCBI Taxonomy" id="37863"/>
    <lineage>
        <taxon>Eukaryota</taxon>
        <taxon>Metazoa</taxon>
        <taxon>Ecdysozoa</taxon>
        <taxon>Nematoda</taxon>
        <taxon>Chromadorea</taxon>
        <taxon>Rhabditida</taxon>
        <taxon>Tylenchina</taxon>
        <taxon>Panagrolaimomorpha</taxon>
        <taxon>Strongyloidoidea</taxon>
        <taxon>Steinernematidae</taxon>
        <taxon>Steinernema</taxon>
    </lineage>
</organism>
<feature type="region of interest" description="Disordered" evidence="1">
    <location>
        <begin position="1"/>
        <end position="34"/>
    </location>
</feature>
<sequence>MLEHDPTIEYTLIDIQTPSPSPPPPEKRNNEPTIGDVTARRLIGGVSKDARQTEAVVEISVFGASRTKEGQTGGGTRAVIVLEPSIGTAFQSLQLRSSCLRLLGDDSRGF</sequence>
<dbReference type="WBParaSite" id="L893_g27904.t1">
    <property type="protein sequence ID" value="L893_g27904.t1"/>
    <property type="gene ID" value="L893_g27904"/>
</dbReference>